<reference evidence="1" key="1">
    <citation type="submission" date="2023-04" db="EMBL/GenBank/DDBJ databases">
        <title>Macrococci isolated from food, foodproducing animals, and human clinical materials.</title>
        <authorList>
            <person name="Maslanova I."/>
            <person name="Svec P."/>
            <person name="Sedlacek I."/>
            <person name="Novakova D."/>
            <person name="Keller J.E."/>
            <person name="Schwendener S."/>
            <person name="Finstrlova A."/>
            <person name="Botka T."/>
            <person name="Kovarovic V."/>
            <person name="Petras P."/>
            <person name="Perreten V."/>
            <person name="Pantucek R."/>
        </authorList>
    </citation>
    <scope>NUCLEOTIDE SEQUENCE</scope>
    <source>
        <strain evidence="1">NRL/St 21/332</strain>
    </source>
</reference>
<gene>
    <name evidence="1" type="ORF">QA541_05120</name>
</gene>
<organism evidence="1">
    <name type="scientific">Macrococcus psychrotolerans</name>
    <dbReference type="NCBI Taxonomy" id="3039389"/>
    <lineage>
        <taxon>Bacteria</taxon>
        <taxon>Bacillati</taxon>
        <taxon>Bacillota</taxon>
        <taxon>Bacilli</taxon>
        <taxon>Bacillales</taxon>
        <taxon>Staphylococcaceae</taxon>
        <taxon>Macrococcus</taxon>
    </lineage>
</organism>
<sequence length="43" mass="5143">MENKSFFEQFEENISKFIEDIGKATGFIKFRDRLTDLINRKGE</sequence>
<proteinExistence type="predicted"/>
<accession>A0AAU6RC08</accession>
<evidence type="ECO:0000313" key="1">
    <source>
        <dbReference type="EMBL" id="WZE67647.1"/>
    </source>
</evidence>
<dbReference type="EMBL" id="CP124577">
    <property type="protein sequence ID" value="WZE67647.1"/>
    <property type="molecule type" value="Genomic_DNA"/>
</dbReference>
<dbReference type="RefSeq" id="WP_420494413.1">
    <property type="nucleotide sequence ID" value="NZ_CP124577.1"/>
</dbReference>
<name>A0AAU6RC08_9STAP</name>
<protein>
    <submittedName>
        <fullName evidence="1">Uncharacterized protein</fullName>
    </submittedName>
</protein>
<dbReference type="AlphaFoldDB" id="A0AAU6RC08"/>